<evidence type="ECO:0000313" key="2">
    <source>
        <dbReference type="Proteomes" id="UP000561438"/>
    </source>
</evidence>
<reference evidence="1 2" key="1">
    <citation type="submission" date="2020-06" db="EMBL/GenBank/DDBJ databases">
        <title>Altererythrobacter sp. HHU K3-1.</title>
        <authorList>
            <person name="Zhang D."/>
            <person name="Xue H."/>
        </authorList>
    </citation>
    <scope>NUCLEOTIDE SEQUENCE [LARGE SCALE GENOMIC DNA]</scope>
    <source>
        <strain evidence="1 2">HHU K3-1</strain>
    </source>
</reference>
<organism evidence="1 2">
    <name type="scientific">Qipengyuania atrilutea</name>
    <dbReference type="NCBI Taxonomy" id="2744473"/>
    <lineage>
        <taxon>Bacteria</taxon>
        <taxon>Pseudomonadati</taxon>
        <taxon>Pseudomonadota</taxon>
        <taxon>Alphaproteobacteria</taxon>
        <taxon>Sphingomonadales</taxon>
        <taxon>Erythrobacteraceae</taxon>
        <taxon>Qipengyuania</taxon>
    </lineage>
</organism>
<sequence length="98" mass="10924">MADRNDKTSAPDAPTGTPERVEYKVLLGWNPTNMGERVSLRLQTLDADGAREKEVSETILFLSKTQAIQLADSLFHVTGETAPARRKAPLIDRLFTRK</sequence>
<comment type="caution">
    <text evidence="1">The sequence shown here is derived from an EMBL/GenBank/DDBJ whole genome shotgun (WGS) entry which is preliminary data.</text>
</comment>
<accession>A0A850H0J8</accession>
<protein>
    <submittedName>
        <fullName evidence="1">Uncharacterized protein</fullName>
    </submittedName>
</protein>
<dbReference type="Proteomes" id="UP000561438">
    <property type="component" value="Unassembled WGS sequence"/>
</dbReference>
<proteinExistence type="predicted"/>
<dbReference type="RefSeq" id="WP_176266495.1">
    <property type="nucleotide sequence ID" value="NZ_JABWGV010000001.1"/>
</dbReference>
<keyword evidence="2" id="KW-1185">Reference proteome</keyword>
<gene>
    <name evidence="1" type="ORF">HUV48_04290</name>
</gene>
<evidence type="ECO:0000313" key="1">
    <source>
        <dbReference type="EMBL" id="NVD44236.1"/>
    </source>
</evidence>
<dbReference type="EMBL" id="JABWGV010000001">
    <property type="protein sequence ID" value="NVD44236.1"/>
    <property type="molecule type" value="Genomic_DNA"/>
</dbReference>
<dbReference type="AlphaFoldDB" id="A0A850H0J8"/>
<name>A0A850H0J8_9SPHN</name>